<feature type="transmembrane region" description="Helical" evidence="5">
    <location>
        <begin position="132"/>
        <end position="150"/>
    </location>
</feature>
<dbReference type="Proteomes" id="UP000284051">
    <property type="component" value="Unassembled WGS sequence"/>
</dbReference>
<organism evidence="7 8">
    <name type="scientific">Roseburia intestinalis</name>
    <dbReference type="NCBI Taxonomy" id="166486"/>
    <lineage>
        <taxon>Bacteria</taxon>
        <taxon>Bacillati</taxon>
        <taxon>Bacillota</taxon>
        <taxon>Clostridia</taxon>
        <taxon>Lachnospirales</taxon>
        <taxon>Lachnospiraceae</taxon>
        <taxon>Roseburia</taxon>
    </lineage>
</organism>
<accession>A0A3R6G1M2</accession>
<feature type="transmembrane region" description="Helical" evidence="5">
    <location>
        <begin position="21"/>
        <end position="40"/>
    </location>
</feature>
<evidence type="ECO:0000313" key="7">
    <source>
        <dbReference type="EMBL" id="RHG29954.1"/>
    </source>
</evidence>
<feature type="transmembrane region" description="Helical" evidence="5">
    <location>
        <begin position="190"/>
        <end position="218"/>
    </location>
</feature>
<feature type="transmembrane region" description="Helical" evidence="5">
    <location>
        <begin position="316"/>
        <end position="344"/>
    </location>
</feature>
<feature type="transmembrane region" description="Helical" evidence="5">
    <location>
        <begin position="77"/>
        <end position="94"/>
    </location>
</feature>
<keyword evidence="3 5" id="KW-1133">Transmembrane helix</keyword>
<feature type="transmembrane region" description="Helical" evidence="5">
    <location>
        <begin position="100"/>
        <end position="120"/>
    </location>
</feature>
<keyword evidence="2 5" id="KW-0812">Transmembrane</keyword>
<evidence type="ECO:0000256" key="5">
    <source>
        <dbReference type="SAM" id="Phobius"/>
    </source>
</evidence>
<keyword evidence="7" id="KW-0436">Ligase</keyword>
<feature type="transmembrane region" description="Helical" evidence="5">
    <location>
        <begin position="356"/>
        <end position="385"/>
    </location>
</feature>
<evidence type="ECO:0000313" key="8">
    <source>
        <dbReference type="Proteomes" id="UP000284051"/>
    </source>
</evidence>
<feature type="domain" description="O-antigen ligase-related" evidence="6">
    <location>
        <begin position="194"/>
        <end position="332"/>
    </location>
</feature>
<comment type="subcellular location">
    <subcellularLocation>
        <location evidence="1">Membrane</location>
        <topology evidence="1">Multi-pass membrane protein</topology>
    </subcellularLocation>
</comment>
<dbReference type="GO" id="GO:0016020">
    <property type="term" value="C:membrane"/>
    <property type="evidence" value="ECO:0007669"/>
    <property type="project" value="UniProtKB-SubCell"/>
</dbReference>
<reference evidence="7 8" key="1">
    <citation type="submission" date="2018-08" db="EMBL/GenBank/DDBJ databases">
        <title>A genome reference for cultivated species of the human gut microbiota.</title>
        <authorList>
            <person name="Zou Y."/>
            <person name="Xue W."/>
            <person name="Luo G."/>
        </authorList>
    </citation>
    <scope>NUCLEOTIDE SEQUENCE [LARGE SCALE GENOMIC DNA]</scope>
    <source>
        <strain evidence="7 8">AM22-21LB</strain>
    </source>
</reference>
<evidence type="ECO:0000256" key="3">
    <source>
        <dbReference type="ARBA" id="ARBA00022989"/>
    </source>
</evidence>
<evidence type="ECO:0000259" key="6">
    <source>
        <dbReference type="Pfam" id="PF04932"/>
    </source>
</evidence>
<gene>
    <name evidence="7" type="ORF">DW264_04025</name>
</gene>
<dbReference type="AlphaFoldDB" id="A0A3R6G1M2"/>
<dbReference type="GO" id="GO:0016874">
    <property type="term" value="F:ligase activity"/>
    <property type="evidence" value="ECO:0007669"/>
    <property type="project" value="UniProtKB-KW"/>
</dbReference>
<name>A0A3R6G1M2_9FIRM</name>
<protein>
    <submittedName>
        <fullName evidence="7">O-antigen ligase domain-containing protein</fullName>
    </submittedName>
</protein>
<evidence type="ECO:0000256" key="1">
    <source>
        <dbReference type="ARBA" id="ARBA00004141"/>
    </source>
</evidence>
<dbReference type="RefSeq" id="WP_118772037.1">
    <property type="nucleotide sequence ID" value="NZ_JADNLD010000007.1"/>
</dbReference>
<proteinExistence type="predicted"/>
<dbReference type="InterPro" id="IPR007016">
    <property type="entry name" value="O-antigen_ligase-rel_domated"/>
</dbReference>
<feature type="transmembrane region" description="Helical" evidence="5">
    <location>
        <begin position="230"/>
        <end position="252"/>
    </location>
</feature>
<evidence type="ECO:0000256" key="4">
    <source>
        <dbReference type="ARBA" id="ARBA00023136"/>
    </source>
</evidence>
<keyword evidence="4 5" id="KW-0472">Membrane</keyword>
<evidence type="ECO:0000256" key="2">
    <source>
        <dbReference type="ARBA" id="ARBA00022692"/>
    </source>
</evidence>
<comment type="caution">
    <text evidence="7">The sequence shown here is derived from an EMBL/GenBank/DDBJ whole genome shotgun (WGS) entry which is preliminary data.</text>
</comment>
<sequence length="394" mass="45205">MKFTKEFKHSVTFKFKLDREQLFCLAIVLYYFWQSMNLFIQKGVFGQKILLIANYGVLIVALGFIFLGYFLNRVASFVFVELLVAVVFFISYIYDNADNGILIYNMVWSMGICVPLGMAFVGIDDKEKIYRWLYRISKPLIFIIVLTYILEFKVWDVYLGEYDMVLSYTALLPCTILCNEVLEHIRVKDMMWLIIGVGINFLYGCRGANLCFILFFVVKVLLDVKPDKKKYGFILCGIVVGIVGICALIIIINSGLNTSRVARFRVIEKLLSGEFFKSQGRTDLYDYYFEIFKLRPYLGWGVCGKWLDGGNYPHNFFIEVIISFGSIVGLCIIAILIIGIIIMLKECEKTERMLMCIYLSNAASLLLSGTFLQNTAFYITVALVVGKLNKRLFG</sequence>
<dbReference type="Pfam" id="PF04932">
    <property type="entry name" value="Wzy_C"/>
    <property type="match status" value="1"/>
</dbReference>
<dbReference type="EMBL" id="QRID01000003">
    <property type="protein sequence ID" value="RHG29954.1"/>
    <property type="molecule type" value="Genomic_DNA"/>
</dbReference>
<feature type="transmembrane region" description="Helical" evidence="5">
    <location>
        <begin position="52"/>
        <end position="70"/>
    </location>
</feature>